<dbReference type="EMBL" id="PDKD01000010">
    <property type="protein sequence ID" value="RXJ91084.1"/>
    <property type="molecule type" value="Genomic_DNA"/>
</dbReference>
<dbReference type="RefSeq" id="WP_115428112.1">
    <property type="nucleotide sequence ID" value="NZ_JANJGC010000005.1"/>
</dbReference>
<comment type="caution">
    <text evidence="1">The sequence shown here is derived from an EMBL/GenBank/DDBJ whole genome shotgun (WGS) entry which is preliminary data.</text>
</comment>
<sequence length="521" mass="61198">MSCDMNITEDSYLKSYNQLCDFFNDGNIHNLTNMNFKEVLNYTQFKEFINEYYNSEKSIDNVLIKYNIDERFKRWANKMLPNFESNLICEHCNSKMVYSEKSKTAYKQNFSRSYSICPNCNHKIIVGRSNLCDCNICKEVREKEFESTNNLKLNKLKHIIEESEEYQFTLQDFKFMSLENKTYLLTFLMYLYNETDYVLGHSFTQINLLKGIKFAPTMNFGFAIISELLDSNLIKFEINQNNLDCIEFKDENSNNFTFTPYKNDYLLNIKSHELFSFTNIVKECETIAIISMEEKQEILENALTLWKKIGLEELKEYTYHLFEKYNFNKDYIGDAIIEKLELILEDFSVSQGYAILYSSISGAASYKQTGISSKHAVNSINTYISNHIAKRKSGEWESKGYKRNFDLPQTAISLVFFNYILKIGNKGFEEVPKIENIPNNFIDFIDDEKYNNISKFKNEKISLNEDILTDLRILLNQFSFMDIIKSLNKDFNISDSTIDFYGDDDILNKLKKYIINGKLSS</sequence>
<protein>
    <submittedName>
        <fullName evidence="1">Uncharacterized protein</fullName>
    </submittedName>
</protein>
<gene>
    <name evidence="1" type="ORF">CRU87_06760</name>
</gene>
<proteinExistence type="predicted"/>
<evidence type="ECO:0000313" key="1">
    <source>
        <dbReference type="EMBL" id="RXJ91084.1"/>
    </source>
</evidence>
<name>A0ABY0EZQ7_9BACT</name>
<organism evidence="1 2">
    <name type="scientific">Aliarcobacter trophiarum LMG 25534</name>
    <dbReference type="NCBI Taxonomy" id="1032241"/>
    <lineage>
        <taxon>Bacteria</taxon>
        <taxon>Pseudomonadati</taxon>
        <taxon>Campylobacterota</taxon>
        <taxon>Epsilonproteobacteria</taxon>
        <taxon>Campylobacterales</taxon>
        <taxon>Arcobacteraceae</taxon>
        <taxon>Aliarcobacter</taxon>
    </lineage>
</organism>
<dbReference type="Proteomes" id="UP000289132">
    <property type="component" value="Unassembled WGS sequence"/>
</dbReference>
<accession>A0ABY0EZQ7</accession>
<reference evidence="1 2" key="1">
    <citation type="submission" date="2017-10" db="EMBL/GenBank/DDBJ databases">
        <title>Genomics of the genus Arcobacter.</title>
        <authorList>
            <person name="Perez-Cataluna A."/>
            <person name="Figueras M.J."/>
        </authorList>
    </citation>
    <scope>NUCLEOTIDE SEQUENCE [LARGE SCALE GENOMIC DNA]</scope>
    <source>
        <strain evidence="1 2">LMG 25534</strain>
    </source>
</reference>
<evidence type="ECO:0000313" key="2">
    <source>
        <dbReference type="Proteomes" id="UP000289132"/>
    </source>
</evidence>
<keyword evidence="2" id="KW-1185">Reference proteome</keyword>